<evidence type="ECO:0000313" key="1">
    <source>
        <dbReference type="EMBL" id="KAH9369066.1"/>
    </source>
</evidence>
<dbReference type="OrthoDB" id="6682367at2759"/>
<dbReference type="Proteomes" id="UP000821853">
    <property type="component" value="Chromosome 2"/>
</dbReference>
<protein>
    <submittedName>
        <fullName evidence="1">Uncharacterized protein</fullName>
    </submittedName>
</protein>
<evidence type="ECO:0000313" key="2">
    <source>
        <dbReference type="Proteomes" id="UP000821853"/>
    </source>
</evidence>
<dbReference type="EMBL" id="JABSTR010000004">
    <property type="protein sequence ID" value="KAH9369066.1"/>
    <property type="molecule type" value="Genomic_DNA"/>
</dbReference>
<gene>
    <name evidence="1" type="ORF">HPB48_002588</name>
</gene>
<reference evidence="1 2" key="1">
    <citation type="journal article" date="2020" name="Cell">
        <title>Large-Scale Comparative Analyses of Tick Genomes Elucidate Their Genetic Diversity and Vector Capacities.</title>
        <authorList>
            <consortium name="Tick Genome and Microbiome Consortium (TIGMIC)"/>
            <person name="Jia N."/>
            <person name="Wang J."/>
            <person name="Shi W."/>
            <person name="Du L."/>
            <person name="Sun Y."/>
            <person name="Zhan W."/>
            <person name="Jiang J.F."/>
            <person name="Wang Q."/>
            <person name="Zhang B."/>
            <person name="Ji P."/>
            <person name="Bell-Sakyi L."/>
            <person name="Cui X.M."/>
            <person name="Yuan T.T."/>
            <person name="Jiang B.G."/>
            <person name="Yang W.F."/>
            <person name="Lam T.T."/>
            <person name="Chang Q.C."/>
            <person name="Ding S.J."/>
            <person name="Wang X.J."/>
            <person name="Zhu J.G."/>
            <person name="Ruan X.D."/>
            <person name="Zhao L."/>
            <person name="Wei J.T."/>
            <person name="Ye R.Z."/>
            <person name="Que T.C."/>
            <person name="Du C.H."/>
            <person name="Zhou Y.H."/>
            <person name="Cheng J.X."/>
            <person name="Dai P.F."/>
            <person name="Guo W.B."/>
            <person name="Han X.H."/>
            <person name="Huang E.J."/>
            <person name="Li L.F."/>
            <person name="Wei W."/>
            <person name="Gao Y.C."/>
            <person name="Liu J.Z."/>
            <person name="Shao H.Z."/>
            <person name="Wang X."/>
            <person name="Wang C.C."/>
            <person name="Yang T.C."/>
            <person name="Huo Q.B."/>
            <person name="Li W."/>
            <person name="Chen H.Y."/>
            <person name="Chen S.E."/>
            <person name="Zhou L.G."/>
            <person name="Ni X.B."/>
            <person name="Tian J.H."/>
            <person name="Sheng Y."/>
            <person name="Liu T."/>
            <person name="Pan Y.S."/>
            <person name="Xia L.Y."/>
            <person name="Li J."/>
            <person name="Zhao F."/>
            <person name="Cao W.C."/>
        </authorList>
    </citation>
    <scope>NUCLEOTIDE SEQUENCE [LARGE SCALE GENOMIC DNA]</scope>
    <source>
        <strain evidence="1">HaeL-2018</strain>
    </source>
</reference>
<keyword evidence="2" id="KW-1185">Reference proteome</keyword>
<organism evidence="1 2">
    <name type="scientific">Haemaphysalis longicornis</name>
    <name type="common">Bush tick</name>
    <dbReference type="NCBI Taxonomy" id="44386"/>
    <lineage>
        <taxon>Eukaryota</taxon>
        <taxon>Metazoa</taxon>
        <taxon>Ecdysozoa</taxon>
        <taxon>Arthropoda</taxon>
        <taxon>Chelicerata</taxon>
        <taxon>Arachnida</taxon>
        <taxon>Acari</taxon>
        <taxon>Parasitiformes</taxon>
        <taxon>Ixodida</taxon>
        <taxon>Ixodoidea</taxon>
        <taxon>Ixodidae</taxon>
        <taxon>Haemaphysalinae</taxon>
        <taxon>Haemaphysalis</taxon>
    </lineage>
</organism>
<sequence>MYLTKAIPWRHSLSTLAFPSLKFQFHGTNFEKLHEEISSEALPEEYGGKAPPLDFDAFWSQLEAAEPHFVTGNRFGYAVTEHDALPEDVKLPQESTAL</sequence>
<name>A0A9J6G0U9_HAELO</name>
<dbReference type="AlphaFoldDB" id="A0A9J6G0U9"/>
<dbReference type="VEuPathDB" id="VectorBase:HLOH_062092"/>
<proteinExistence type="predicted"/>
<accession>A0A9J6G0U9</accession>
<dbReference type="Gene3D" id="3.40.525.10">
    <property type="entry name" value="CRAL-TRIO lipid binding domain"/>
    <property type="match status" value="1"/>
</dbReference>
<dbReference type="InterPro" id="IPR036865">
    <property type="entry name" value="CRAL-TRIO_dom_sf"/>
</dbReference>
<dbReference type="SUPFAM" id="SSF52087">
    <property type="entry name" value="CRAL/TRIO domain"/>
    <property type="match status" value="1"/>
</dbReference>
<comment type="caution">
    <text evidence="1">The sequence shown here is derived from an EMBL/GenBank/DDBJ whole genome shotgun (WGS) entry which is preliminary data.</text>
</comment>